<accession>A0A024K3H7</accession>
<evidence type="ECO:0000313" key="1">
    <source>
        <dbReference type="EMBL" id="CDO90117.1"/>
    </source>
</evidence>
<dbReference type="EMBL" id="HG964446">
    <property type="protein sequence ID" value="CDO90117.1"/>
    <property type="molecule type" value="Genomic_DNA"/>
</dbReference>
<organism evidence="1">
    <name type="scientific">Mycobacterium triplex</name>
    <dbReference type="NCBI Taxonomy" id="47839"/>
    <lineage>
        <taxon>Bacteria</taxon>
        <taxon>Bacillati</taxon>
        <taxon>Actinomycetota</taxon>
        <taxon>Actinomycetes</taxon>
        <taxon>Mycobacteriales</taxon>
        <taxon>Mycobacteriaceae</taxon>
        <taxon>Mycobacterium</taxon>
        <taxon>Mycobacterium simiae complex</taxon>
    </lineage>
</organism>
<proteinExistence type="predicted"/>
<dbReference type="EMBL" id="LQPY01000037">
    <property type="protein sequence ID" value="ORX00252.1"/>
    <property type="molecule type" value="Genomic_DNA"/>
</dbReference>
<dbReference type="eggNOG" id="ENOG503221D">
    <property type="taxonomic scope" value="Bacteria"/>
</dbReference>
<keyword evidence="3" id="KW-1185">Reference proteome</keyword>
<reference evidence="1" key="1">
    <citation type="journal article" date="2014" name="Genome Announc.">
        <title>Draft Genome Sequence of Mycobacterium triplex DSM 44626.</title>
        <authorList>
            <person name="Sassi M."/>
            <person name="Croce O."/>
            <person name="Robert C."/>
            <person name="Raoult D."/>
            <person name="Drancourt M."/>
        </authorList>
    </citation>
    <scope>NUCLEOTIDE SEQUENCE [LARGE SCALE GENOMIC DNA]</scope>
    <source>
        <strain evidence="1">DSM 44626</strain>
    </source>
</reference>
<evidence type="ECO:0000313" key="2">
    <source>
        <dbReference type="EMBL" id="ORX00252.1"/>
    </source>
</evidence>
<dbReference type="STRING" id="47839.BN973_04510"/>
<dbReference type="HOGENOM" id="CLU_2585973_0_0_11"/>
<gene>
    <name evidence="2" type="ORF">AWC29_27240</name>
    <name evidence="1" type="ORF">BN973_04510</name>
</gene>
<name>A0A024K3H7_9MYCO</name>
<dbReference type="AlphaFoldDB" id="A0A024K3H7"/>
<dbReference type="Proteomes" id="UP000193710">
    <property type="component" value="Unassembled WGS sequence"/>
</dbReference>
<protein>
    <submittedName>
        <fullName evidence="1">Uncharacterized protein</fullName>
    </submittedName>
</protein>
<reference evidence="1" key="2">
    <citation type="submission" date="2014-04" db="EMBL/GenBank/DDBJ databases">
        <authorList>
            <person name="Urmite Genomes U."/>
        </authorList>
    </citation>
    <scope>NUCLEOTIDE SEQUENCE</scope>
    <source>
        <strain evidence="1">DSM 44626</strain>
    </source>
</reference>
<reference evidence="2 3" key="3">
    <citation type="submission" date="2016-01" db="EMBL/GenBank/DDBJ databases">
        <title>The new phylogeny of the genus Mycobacterium.</title>
        <authorList>
            <person name="Tarcisio F."/>
            <person name="Conor M."/>
            <person name="Antonella G."/>
            <person name="Elisabetta G."/>
            <person name="Giulia F.S."/>
            <person name="Sara T."/>
            <person name="Anna F."/>
            <person name="Clotilde B."/>
            <person name="Roberto B."/>
            <person name="Veronica D.S."/>
            <person name="Fabio R."/>
            <person name="Monica P."/>
            <person name="Olivier J."/>
            <person name="Enrico T."/>
            <person name="Nicola S."/>
        </authorList>
    </citation>
    <scope>NUCLEOTIDE SEQUENCE [LARGE SCALE GENOMIC DNA]</scope>
    <source>
        <strain evidence="2 3">DSM 44626</strain>
    </source>
</reference>
<evidence type="ECO:0000313" key="3">
    <source>
        <dbReference type="Proteomes" id="UP000193710"/>
    </source>
</evidence>
<sequence>MNGAAAWPDLPYPDRMKPEDFIALHREYLARPDAVKVIAGADGEWSVFIEIGGPYKTLERADEVAKLIAADLNDLYPNRV</sequence>
<dbReference type="Proteomes" id="UP000028880">
    <property type="component" value="Unassembled WGS sequence"/>
</dbReference>